<dbReference type="AlphaFoldDB" id="A0A656CD36"/>
<dbReference type="PROSITE" id="PS51737">
    <property type="entry name" value="RECOMBINASE_DNA_BIND"/>
    <property type="match status" value="1"/>
</dbReference>
<evidence type="ECO:0000313" key="4">
    <source>
        <dbReference type="EMBL" id="MSB48026.1"/>
    </source>
</evidence>
<feature type="domain" description="Resolvase/invertase-type recombinase catalytic" evidence="1">
    <location>
        <begin position="2"/>
        <end position="151"/>
    </location>
</feature>
<comment type="caution">
    <text evidence="4">The sequence shown here is derived from an EMBL/GenBank/DDBJ whole genome shotgun (WGS) entry which is preliminary data.</text>
</comment>
<evidence type="ECO:0000259" key="2">
    <source>
        <dbReference type="PROSITE" id="PS51737"/>
    </source>
</evidence>
<dbReference type="InterPro" id="IPR036162">
    <property type="entry name" value="Resolvase-like_N_sf"/>
</dbReference>
<name>A0A656CD36_FLAPL</name>
<dbReference type="Proteomes" id="UP000429811">
    <property type="component" value="Unassembled WGS sequence"/>
</dbReference>
<dbReference type="PANTHER" id="PTHR30461">
    <property type="entry name" value="DNA-INVERTASE FROM LAMBDOID PROPHAGE"/>
    <property type="match status" value="1"/>
</dbReference>
<dbReference type="GeneID" id="63974560"/>
<dbReference type="RefSeq" id="WP_007492531.1">
    <property type="nucleotide sequence ID" value="NZ_CP048436.1"/>
</dbReference>
<dbReference type="InterPro" id="IPR038109">
    <property type="entry name" value="DNA_bind_recomb_sf"/>
</dbReference>
<dbReference type="Pfam" id="PF00239">
    <property type="entry name" value="Resolvase"/>
    <property type="match status" value="1"/>
</dbReference>
<accession>A0A656CD36</accession>
<dbReference type="EMBL" id="WKPO01000004">
    <property type="protein sequence ID" value="MSB48026.1"/>
    <property type="molecule type" value="Genomic_DNA"/>
</dbReference>
<dbReference type="SMART" id="SM00857">
    <property type="entry name" value="Resolvase"/>
    <property type="match status" value="1"/>
</dbReference>
<evidence type="ECO:0000313" key="5">
    <source>
        <dbReference type="Proteomes" id="UP000429811"/>
    </source>
</evidence>
<dbReference type="Pfam" id="PF07508">
    <property type="entry name" value="Recombinase"/>
    <property type="match status" value="1"/>
</dbReference>
<dbReference type="InterPro" id="IPR025827">
    <property type="entry name" value="Zn_ribbon_recom_dom"/>
</dbReference>
<dbReference type="Gene3D" id="3.90.1750.20">
    <property type="entry name" value="Putative Large Serine Recombinase, Chain B, Domain 2"/>
    <property type="match status" value="1"/>
</dbReference>
<dbReference type="GO" id="GO:0003677">
    <property type="term" value="F:DNA binding"/>
    <property type="evidence" value="ECO:0007669"/>
    <property type="project" value="InterPro"/>
</dbReference>
<reference evidence="5 6" key="1">
    <citation type="journal article" date="2019" name="Nat. Med.">
        <title>A library of human gut bacterial isolates paired with longitudinal multiomics data enables mechanistic microbiome research.</title>
        <authorList>
            <person name="Poyet M."/>
            <person name="Groussin M."/>
            <person name="Gibbons S.M."/>
            <person name="Avila-Pacheco J."/>
            <person name="Jiang X."/>
            <person name="Kearney S.M."/>
            <person name="Perrotta A.R."/>
            <person name="Berdy B."/>
            <person name="Zhao S."/>
            <person name="Lieberman T.D."/>
            <person name="Swanson P.K."/>
            <person name="Smith M."/>
            <person name="Roesemann S."/>
            <person name="Alexander J.E."/>
            <person name="Rich S.A."/>
            <person name="Livny J."/>
            <person name="Vlamakis H."/>
            <person name="Clish C."/>
            <person name="Bullock K."/>
            <person name="Deik A."/>
            <person name="Scott J."/>
            <person name="Pierce K.A."/>
            <person name="Xavier R.J."/>
            <person name="Alm E.J."/>
        </authorList>
    </citation>
    <scope>NUCLEOTIDE SEQUENCE [LARGE SCALE GENOMIC DNA]</scope>
    <source>
        <strain evidence="3 6">BIOML-A2</strain>
        <strain evidence="4 5">BIOML-A5</strain>
    </source>
</reference>
<dbReference type="Pfam" id="PF13408">
    <property type="entry name" value="Zn_ribbon_recom"/>
    <property type="match status" value="1"/>
</dbReference>
<dbReference type="InterPro" id="IPR006119">
    <property type="entry name" value="Resolv_N"/>
</dbReference>
<dbReference type="Proteomes" id="UP000434475">
    <property type="component" value="Unassembled WGS sequence"/>
</dbReference>
<organism evidence="4 5">
    <name type="scientific">Flavonifractor plautii</name>
    <name type="common">Fusobacterium plautii</name>
    <dbReference type="NCBI Taxonomy" id="292800"/>
    <lineage>
        <taxon>Bacteria</taxon>
        <taxon>Bacillati</taxon>
        <taxon>Bacillota</taxon>
        <taxon>Clostridia</taxon>
        <taxon>Eubacteriales</taxon>
        <taxon>Oscillospiraceae</taxon>
        <taxon>Flavonifractor</taxon>
    </lineage>
</organism>
<dbReference type="InterPro" id="IPR011109">
    <property type="entry name" value="DNA_bind_recombinase_dom"/>
</dbReference>
<evidence type="ECO:0000313" key="3">
    <source>
        <dbReference type="EMBL" id="MSB22551.1"/>
    </source>
</evidence>
<dbReference type="CDD" id="cd03768">
    <property type="entry name" value="SR_ResInv"/>
    <property type="match status" value="1"/>
</dbReference>
<evidence type="ECO:0000313" key="6">
    <source>
        <dbReference type="Proteomes" id="UP000434475"/>
    </source>
</evidence>
<proteinExistence type="predicted"/>
<protein>
    <submittedName>
        <fullName evidence="4">Recombinase family protein</fullName>
    </submittedName>
</protein>
<feature type="domain" description="Recombinase" evidence="2">
    <location>
        <begin position="159"/>
        <end position="320"/>
    </location>
</feature>
<sequence length="429" mass="47882">MRFAIYSRKSVLTGRGESIENQVELCRSYLAAHYPGVRPEEVAVYEDEGFSGKDFQRPQFRRMLEDIRRARPEALVCYRLDRVSRSVGDFADLIRRLEGWGVAFLCIREKFDTSTPMGKAMMYIASVFAQLERETIAQRVRDNMCLLARTGRWLGGTTPTGFRAERTAEVIVDGRARTACRLVPDPAEWGRAAAIFRLFLARQSLSGLSRALAEEGITARTGRPFSLPGLREILQNPVYCAADRDAWDYFAALGADLCFPRADCDGRRGLLAYQKRDYTGGRSPRNPVDKWIIALGRHPALVSGATWRAVQELLTPDRAPAVHNRRALLSGLLFCARCGEKLLPKARKGGSYDYICRAKLRRGAAACSCPNLSGAAADQAALDALSAQFPRLAPRLEELAREEQRAACRILLQRADWDGADLAFTLCRL</sequence>
<dbReference type="GO" id="GO:0000150">
    <property type="term" value="F:DNA strand exchange activity"/>
    <property type="evidence" value="ECO:0007669"/>
    <property type="project" value="InterPro"/>
</dbReference>
<dbReference type="Gene3D" id="3.40.50.1390">
    <property type="entry name" value="Resolvase, N-terminal catalytic domain"/>
    <property type="match status" value="1"/>
</dbReference>
<dbReference type="PANTHER" id="PTHR30461:SF23">
    <property type="entry name" value="DNA RECOMBINASE-RELATED"/>
    <property type="match status" value="1"/>
</dbReference>
<dbReference type="EMBL" id="WKPR01000044">
    <property type="protein sequence ID" value="MSB22551.1"/>
    <property type="molecule type" value="Genomic_DNA"/>
</dbReference>
<dbReference type="SUPFAM" id="SSF53041">
    <property type="entry name" value="Resolvase-like"/>
    <property type="match status" value="1"/>
</dbReference>
<evidence type="ECO:0000259" key="1">
    <source>
        <dbReference type="PROSITE" id="PS51736"/>
    </source>
</evidence>
<dbReference type="PROSITE" id="PS51736">
    <property type="entry name" value="RECOMBINASES_3"/>
    <property type="match status" value="1"/>
</dbReference>
<dbReference type="InterPro" id="IPR050639">
    <property type="entry name" value="SSR_resolvase"/>
</dbReference>
<gene>
    <name evidence="4" type="ORF">GKE90_04820</name>
    <name evidence="3" type="ORF">GKE97_24125</name>
</gene>